<evidence type="ECO:0000256" key="4">
    <source>
        <dbReference type="ARBA" id="ARBA00022970"/>
    </source>
</evidence>
<dbReference type="InterPro" id="IPR028081">
    <property type="entry name" value="Leu-bd"/>
</dbReference>
<dbReference type="CDD" id="cd06342">
    <property type="entry name" value="PBP1_ABC_LIVBP-like"/>
    <property type="match status" value="1"/>
</dbReference>
<comment type="similarity">
    <text evidence="1">Belongs to the leucine-binding protein family.</text>
</comment>
<dbReference type="Pfam" id="PF13458">
    <property type="entry name" value="Peripla_BP_6"/>
    <property type="match status" value="1"/>
</dbReference>
<dbReference type="PANTHER" id="PTHR47151:SF2">
    <property type="entry name" value="AMINO ACID BINDING PROTEIN"/>
    <property type="match status" value="1"/>
</dbReference>
<evidence type="ECO:0000256" key="5">
    <source>
        <dbReference type="SAM" id="SignalP"/>
    </source>
</evidence>
<keyword evidence="2" id="KW-0813">Transport</keyword>
<feature type="domain" description="Leucine-binding protein" evidence="6">
    <location>
        <begin position="26"/>
        <end position="367"/>
    </location>
</feature>
<feature type="signal peptide" evidence="5">
    <location>
        <begin position="1"/>
        <end position="23"/>
    </location>
</feature>
<evidence type="ECO:0000256" key="2">
    <source>
        <dbReference type="ARBA" id="ARBA00022448"/>
    </source>
</evidence>
<evidence type="ECO:0000256" key="1">
    <source>
        <dbReference type="ARBA" id="ARBA00010062"/>
    </source>
</evidence>
<dbReference type="PANTHER" id="PTHR47151">
    <property type="entry name" value="LEU/ILE/VAL-BINDING ABC TRANSPORTER SUBUNIT"/>
    <property type="match status" value="1"/>
</dbReference>
<name>A0ABY5Y0E3_9BACT</name>
<accession>A0ABY5Y0E3</accession>
<feature type="chain" id="PRO_5045622248" evidence="5">
    <location>
        <begin position="24"/>
        <end position="373"/>
    </location>
</feature>
<dbReference type="EMBL" id="CP065938">
    <property type="protein sequence ID" value="UWX05458.1"/>
    <property type="molecule type" value="Genomic_DNA"/>
</dbReference>
<gene>
    <name evidence="7" type="ORF">JBF11_08405</name>
</gene>
<dbReference type="PRINTS" id="PR00337">
    <property type="entry name" value="LEUILEVALBP"/>
</dbReference>
<protein>
    <submittedName>
        <fullName evidence="7">Branched-chain amino acid ABC transporter substrate-binding protein</fullName>
    </submittedName>
</protein>
<evidence type="ECO:0000259" key="6">
    <source>
        <dbReference type="Pfam" id="PF13458"/>
    </source>
</evidence>
<keyword evidence="8" id="KW-1185">Reference proteome</keyword>
<dbReference type="RefSeq" id="WP_334315037.1">
    <property type="nucleotide sequence ID" value="NZ_CP065938.1"/>
</dbReference>
<evidence type="ECO:0000313" key="7">
    <source>
        <dbReference type="EMBL" id="UWX05458.1"/>
    </source>
</evidence>
<evidence type="ECO:0000313" key="8">
    <source>
        <dbReference type="Proteomes" id="UP001058120"/>
    </source>
</evidence>
<sequence>MKKITWFAFLGLCLFAWTGAAFAENIKIGLMCPLTGGWTSEGKDMERIVSLLAEEVNKNGGINGKQIELVIEDDAGDPRSAALAAQKLASNEVVAVIGTYGSAVTEATQNIYDESEILQIGTGSTSVRLTEKGLDYFFRTCPRDDEQGIVAARYIQKLGYKNVAIVHDNSSYSSGLAEESRAELEKLGINVVFYDALTPKERDYSPILTKIKAVNPDLIFFTAYYPEAGLLLRQKSEMGWDVPMIGGDAVNNLDLLKIAGKSAEGFLFVSPPVLKDFSTEQGKAFLNAYKAKYDDTLPQSVWAVLAGDAFNVLVEALKNTEPDAEALSAYLKNDLGEYEGITGTFGFNQKGDRVGPLYRLYEVDKNGNFVIKE</sequence>
<proteinExistence type="inferred from homology"/>
<dbReference type="SUPFAM" id="SSF53822">
    <property type="entry name" value="Periplasmic binding protein-like I"/>
    <property type="match status" value="1"/>
</dbReference>
<dbReference type="Proteomes" id="UP001058120">
    <property type="component" value="Chromosome"/>
</dbReference>
<organism evidence="7 8">
    <name type="scientific">Taurinivorans muris</name>
    <dbReference type="NCBI Taxonomy" id="2787751"/>
    <lineage>
        <taxon>Bacteria</taxon>
        <taxon>Pseudomonadati</taxon>
        <taxon>Thermodesulfobacteriota</taxon>
        <taxon>Desulfovibrionia</taxon>
        <taxon>Desulfovibrionales</taxon>
        <taxon>Desulfovibrionaceae</taxon>
        <taxon>Taurinivorans</taxon>
    </lineage>
</organism>
<dbReference type="InterPro" id="IPR028082">
    <property type="entry name" value="Peripla_BP_I"/>
</dbReference>
<keyword evidence="4" id="KW-0029">Amino-acid transport</keyword>
<evidence type="ECO:0000256" key="3">
    <source>
        <dbReference type="ARBA" id="ARBA00022729"/>
    </source>
</evidence>
<keyword evidence="3 5" id="KW-0732">Signal</keyword>
<dbReference type="Gene3D" id="3.40.50.2300">
    <property type="match status" value="2"/>
</dbReference>
<reference evidence="7" key="1">
    <citation type="submission" date="2020-12" db="EMBL/GenBank/DDBJ databases">
        <title>Taurinivorans muris gen. nov., sp. nov., fundamental and realized metabolic niche of a ubiquitous sulfidogenic bacterium in the murine intestine.</title>
        <authorList>
            <person name="Ye H."/>
            <person name="Hanson B.T."/>
            <person name="Loy A."/>
        </authorList>
    </citation>
    <scope>NUCLEOTIDE SEQUENCE</scope>
    <source>
        <strain evidence="7">LT0009</strain>
    </source>
</reference>
<dbReference type="InterPro" id="IPR000709">
    <property type="entry name" value="Leu_Ile_Val-bd"/>
</dbReference>